<sequence length="76" mass="9081">MRMRMLRTWVSDMDYARTSKVFIRTWGYGRYSFHLETGKQERLVMEDGKEHGESIWAYTLAWPLAFLQKLDFLGGD</sequence>
<proteinExistence type="predicted"/>
<name>A0A0A8ZGG6_ARUDO</name>
<protein>
    <submittedName>
        <fullName evidence="1">Uncharacterized protein</fullName>
    </submittedName>
</protein>
<organism evidence="1">
    <name type="scientific">Arundo donax</name>
    <name type="common">Giant reed</name>
    <name type="synonym">Donax arundinaceus</name>
    <dbReference type="NCBI Taxonomy" id="35708"/>
    <lineage>
        <taxon>Eukaryota</taxon>
        <taxon>Viridiplantae</taxon>
        <taxon>Streptophyta</taxon>
        <taxon>Embryophyta</taxon>
        <taxon>Tracheophyta</taxon>
        <taxon>Spermatophyta</taxon>
        <taxon>Magnoliopsida</taxon>
        <taxon>Liliopsida</taxon>
        <taxon>Poales</taxon>
        <taxon>Poaceae</taxon>
        <taxon>PACMAD clade</taxon>
        <taxon>Arundinoideae</taxon>
        <taxon>Arundineae</taxon>
        <taxon>Arundo</taxon>
    </lineage>
</organism>
<dbReference type="AlphaFoldDB" id="A0A0A8ZGG6"/>
<dbReference type="EMBL" id="GBRH01259416">
    <property type="protein sequence ID" value="JAD38479.1"/>
    <property type="molecule type" value="Transcribed_RNA"/>
</dbReference>
<reference evidence="1" key="2">
    <citation type="journal article" date="2015" name="Data Brief">
        <title>Shoot transcriptome of the giant reed, Arundo donax.</title>
        <authorList>
            <person name="Barrero R.A."/>
            <person name="Guerrero F.D."/>
            <person name="Moolhuijzen P."/>
            <person name="Goolsby J.A."/>
            <person name="Tidwell J."/>
            <person name="Bellgard S.E."/>
            <person name="Bellgard M.I."/>
        </authorList>
    </citation>
    <scope>NUCLEOTIDE SEQUENCE</scope>
    <source>
        <tissue evidence="1">Shoot tissue taken approximately 20 cm above the soil surface</tissue>
    </source>
</reference>
<evidence type="ECO:0000313" key="1">
    <source>
        <dbReference type="EMBL" id="JAD38479.1"/>
    </source>
</evidence>
<accession>A0A0A8ZGG6</accession>
<reference evidence="1" key="1">
    <citation type="submission" date="2014-09" db="EMBL/GenBank/DDBJ databases">
        <authorList>
            <person name="Magalhaes I.L.F."/>
            <person name="Oliveira U."/>
            <person name="Santos F.R."/>
            <person name="Vidigal T.H.D.A."/>
            <person name="Brescovit A.D."/>
            <person name="Santos A.J."/>
        </authorList>
    </citation>
    <scope>NUCLEOTIDE SEQUENCE</scope>
    <source>
        <tissue evidence="1">Shoot tissue taken approximately 20 cm above the soil surface</tissue>
    </source>
</reference>